<sequence length="118" mass="14774">MKNLRMNFHESYFPMRNHESYPQMRNHENYLLMKNHESYLQTMNHESYLQRSRKILRRKNQENCQMMNHLMKVLHMNYLEVLHMNHLEEIQKNCLVVVHNYHPLDFVLELHMKYLQMT</sequence>
<accession>A0A8D9AZC9</accession>
<organism evidence="1">
    <name type="scientific">Cacopsylla melanoneura</name>
    <dbReference type="NCBI Taxonomy" id="428564"/>
    <lineage>
        <taxon>Eukaryota</taxon>
        <taxon>Metazoa</taxon>
        <taxon>Ecdysozoa</taxon>
        <taxon>Arthropoda</taxon>
        <taxon>Hexapoda</taxon>
        <taxon>Insecta</taxon>
        <taxon>Pterygota</taxon>
        <taxon>Neoptera</taxon>
        <taxon>Paraneoptera</taxon>
        <taxon>Hemiptera</taxon>
        <taxon>Sternorrhyncha</taxon>
        <taxon>Psylloidea</taxon>
        <taxon>Psyllidae</taxon>
        <taxon>Psyllinae</taxon>
        <taxon>Cacopsylla</taxon>
    </lineage>
</organism>
<proteinExistence type="predicted"/>
<reference evidence="1" key="1">
    <citation type="submission" date="2021-05" db="EMBL/GenBank/DDBJ databases">
        <authorList>
            <person name="Alioto T."/>
            <person name="Alioto T."/>
            <person name="Gomez Garrido J."/>
        </authorList>
    </citation>
    <scope>NUCLEOTIDE SEQUENCE</scope>
</reference>
<dbReference type="AlphaFoldDB" id="A0A8D9AZC9"/>
<protein>
    <submittedName>
        <fullName evidence="1">Uncharacterized protein</fullName>
    </submittedName>
</protein>
<dbReference type="EMBL" id="HBUF01599195">
    <property type="protein sequence ID" value="CAG6775643.1"/>
    <property type="molecule type" value="Transcribed_RNA"/>
</dbReference>
<evidence type="ECO:0000313" key="1">
    <source>
        <dbReference type="EMBL" id="CAG6775643.1"/>
    </source>
</evidence>
<name>A0A8D9AZC9_9HEMI</name>